<evidence type="ECO:0000256" key="3">
    <source>
        <dbReference type="ARBA" id="ARBA00022989"/>
    </source>
</evidence>
<feature type="transmembrane region" description="Helical" evidence="5">
    <location>
        <begin position="101"/>
        <end position="125"/>
    </location>
</feature>
<feature type="transmembrane region" description="Helical" evidence="5">
    <location>
        <begin position="203"/>
        <end position="220"/>
    </location>
</feature>
<dbReference type="InterPro" id="IPR001902">
    <property type="entry name" value="SLC26A/SulP_fam"/>
</dbReference>
<accession>A0A5C6XBG0</accession>
<keyword evidence="4 5" id="KW-0472">Membrane</keyword>
<feature type="transmembrane region" description="Helical" evidence="5">
    <location>
        <begin position="324"/>
        <end position="342"/>
    </location>
</feature>
<dbReference type="InterPro" id="IPR011547">
    <property type="entry name" value="SLC26A/SulP_dom"/>
</dbReference>
<dbReference type="Pfam" id="PF01740">
    <property type="entry name" value="STAS"/>
    <property type="match status" value="1"/>
</dbReference>
<name>A0A5C6XBG0_9DELT</name>
<evidence type="ECO:0000259" key="6">
    <source>
        <dbReference type="PROSITE" id="PS50801"/>
    </source>
</evidence>
<dbReference type="EMBL" id="VOSM01000005">
    <property type="protein sequence ID" value="TXD36557.1"/>
    <property type="molecule type" value="Genomic_DNA"/>
</dbReference>
<dbReference type="GO" id="GO:0055085">
    <property type="term" value="P:transmembrane transport"/>
    <property type="evidence" value="ECO:0007669"/>
    <property type="project" value="InterPro"/>
</dbReference>
<feature type="transmembrane region" description="Helical" evidence="5">
    <location>
        <begin position="399"/>
        <end position="420"/>
    </location>
</feature>
<feature type="transmembrane region" description="Helical" evidence="5">
    <location>
        <begin position="137"/>
        <end position="157"/>
    </location>
</feature>
<dbReference type="PANTHER" id="PTHR11814">
    <property type="entry name" value="SULFATE TRANSPORTER"/>
    <property type="match status" value="1"/>
</dbReference>
<dbReference type="CDD" id="cd07042">
    <property type="entry name" value="STAS_SulP_like_sulfate_transporter"/>
    <property type="match status" value="1"/>
</dbReference>
<proteinExistence type="predicted"/>
<dbReference type="Proteomes" id="UP000321412">
    <property type="component" value="Unassembled WGS sequence"/>
</dbReference>
<reference evidence="7 8" key="1">
    <citation type="submission" date="2019-08" db="EMBL/GenBank/DDBJ databases">
        <title>Bradymonadales sp. TMQ4.</title>
        <authorList>
            <person name="Liang Q."/>
        </authorList>
    </citation>
    <scope>NUCLEOTIDE SEQUENCE [LARGE SCALE GENOMIC DNA]</scope>
    <source>
        <strain evidence="7 8">TMQ4</strain>
    </source>
</reference>
<evidence type="ECO:0000313" key="7">
    <source>
        <dbReference type="EMBL" id="TXD36557.1"/>
    </source>
</evidence>
<dbReference type="GO" id="GO:0016020">
    <property type="term" value="C:membrane"/>
    <property type="evidence" value="ECO:0007669"/>
    <property type="project" value="UniProtKB-SubCell"/>
</dbReference>
<feature type="domain" description="STAS" evidence="6">
    <location>
        <begin position="446"/>
        <end position="556"/>
    </location>
</feature>
<keyword evidence="3 5" id="KW-1133">Transmembrane helix</keyword>
<evidence type="ECO:0000256" key="2">
    <source>
        <dbReference type="ARBA" id="ARBA00022692"/>
    </source>
</evidence>
<dbReference type="Pfam" id="PF00916">
    <property type="entry name" value="Sulfate_transp"/>
    <property type="match status" value="1"/>
</dbReference>
<evidence type="ECO:0000256" key="1">
    <source>
        <dbReference type="ARBA" id="ARBA00004141"/>
    </source>
</evidence>
<comment type="subcellular location">
    <subcellularLocation>
        <location evidence="1">Membrane</location>
        <topology evidence="1">Multi-pass membrane protein</topology>
    </subcellularLocation>
</comment>
<keyword evidence="8" id="KW-1185">Reference proteome</keyword>
<organism evidence="7 8">
    <name type="scientific">Lujinxingia vulgaris</name>
    <dbReference type="NCBI Taxonomy" id="2600176"/>
    <lineage>
        <taxon>Bacteria</taxon>
        <taxon>Deltaproteobacteria</taxon>
        <taxon>Bradymonadales</taxon>
        <taxon>Lujinxingiaceae</taxon>
        <taxon>Lujinxingia</taxon>
    </lineage>
</organism>
<gene>
    <name evidence="7" type="ORF">FRC98_12015</name>
</gene>
<evidence type="ECO:0000313" key="8">
    <source>
        <dbReference type="Proteomes" id="UP000321412"/>
    </source>
</evidence>
<dbReference type="InterPro" id="IPR002645">
    <property type="entry name" value="STAS_dom"/>
</dbReference>
<feature type="transmembrane region" description="Helical" evidence="5">
    <location>
        <begin position="177"/>
        <end position="196"/>
    </location>
</feature>
<keyword evidence="2 5" id="KW-0812">Transmembrane</keyword>
<dbReference type="PROSITE" id="PS50801">
    <property type="entry name" value="STAS"/>
    <property type="match status" value="1"/>
</dbReference>
<feature type="transmembrane region" description="Helical" evidence="5">
    <location>
        <begin position="39"/>
        <end position="67"/>
    </location>
</feature>
<dbReference type="AlphaFoldDB" id="A0A5C6XBG0"/>
<evidence type="ECO:0000256" key="5">
    <source>
        <dbReference type="SAM" id="Phobius"/>
    </source>
</evidence>
<dbReference type="OrthoDB" id="9771198at2"/>
<dbReference type="RefSeq" id="WP_146981685.1">
    <property type="nucleotide sequence ID" value="NZ_VOSM01000005.1"/>
</dbReference>
<comment type="caution">
    <text evidence="7">The sequence shown here is derived from an EMBL/GenBank/DDBJ whole genome shotgun (WGS) entry which is preliminary data.</text>
</comment>
<dbReference type="Gene3D" id="3.30.750.24">
    <property type="entry name" value="STAS domain"/>
    <property type="match status" value="1"/>
</dbReference>
<evidence type="ECO:0000256" key="4">
    <source>
        <dbReference type="ARBA" id="ARBA00023136"/>
    </source>
</evidence>
<dbReference type="InterPro" id="IPR036513">
    <property type="entry name" value="STAS_dom_sf"/>
</dbReference>
<feature type="transmembrane region" description="Helical" evidence="5">
    <location>
        <begin position="74"/>
        <end position="95"/>
    </location>
</feature>
<feature type="transmembrane region" description="Helical" evidence="5">
    <location>
        <begin position="253"/>
        <end position="272"/>
    </location>
</feature>
<protein>
    <submittedName>
        <fullName evidence="7">SulP family inorganic anion transporter</fullName>
    </submittedName>
</protein>
<sequence>MASHAWLFPTLRQGDRGWSVVWRDALVGLTLWVVMVPEAMAYATIAGVAPVVGLYAAMAALVAYAALGRSPKVVVGPMAATAALSAAMLGALGPADTTEALALTAGLAVASGAAALLAGLLRLGFVVAMISRPVLKGFVVGLSLAVVWGQLPVLLGAEHASGGFFDVLHMWGDVGDWFNGVSAALGVGALVVMLGFRRFAPRVPGAIVAVLVSIGLAWALELRDVGVVMVGALARTPPQVGFPELSTLRWQELIGPALAVALVGFAEAVAAARAVGSKVEGNAELVAQGAANLSAGLVGGMVVNGSLSKSAVNRDAGARTQRSGLVAALLVAITLLWLGGIFGSLPSATLAAVVIAALWELIDFKGLRALYQATRCHHVAGVAVWADAVAAWVTFAGVVLVGVLEGLLVGVGLSLVLMLYRSSWPHIVELGRVGEDEEAPYGDLARHPRAKRVEGVVILRVESGLYFVNADHVRGELRKAAKRPGVRAVILDGESVPVIDMSAAHMLVELAGEFRKQGQHLAIARDIGQVRDLLASEAEQASMLHFTSVVQAVRALARG</sequence>
<dbReference type="SUPFAM" id="SSF52091">
    <property type="entry name" value="SpoIIaa-like"/>
    <property type="match status" value="1"/>
</dbReference>